<feature type="transmembrane region" description="Helical" evidence="1">
    <location>
        <begin position="68"/>
        <end position="87"/>
    </location>
</feature>
<reference evidence="3" key="1">
    <citation type="journal article" date="2019" name="Int. J. Syst. Evol. Microbiol.">
        <title>The Global Catalogue of Microorganisms (GCM) 10K type strain sequencing project: providing services to taxonomists for standard genome sequencing and annotation.</title>
        <authorList>
            <consortium name="The Broad Institute Genomics Platform"/>
            <consortium name="The Broad Institute Genome Sequencing Center for Infectious Disease"/>
            <person name="Wu L."/>
            <person name="Ma J."/>
        </authorList>
    </citation>
    <scope>NUCLEOTIDE SEQUENCE [LARGE SCALE GENOMIC DNA]</scope>
    <source>
        <strain evidence="3">CGMCC 1.15399</strain>
    </source>
</reference>
<comment type="caution">
    <text evidence="2">The sequence shown here is derived from an EMBL/GenBank/DDBJ whole genome shotgun (WGS) entry which is preliminary data.</text>
</comment>
<evidence type="ECO:0000313" key="3">
    <source>
        <dbReference type="Proteomes" id="UP001597097"/>
    </source>
</evidence>
<keyword evidence="3" id="KW-1185">Reference proteome</keyword>
<protein>
    <submittedName>
        <fullName evidence="2">Uncharacterized protein</fullName>
    </submittedName>
</protein>
<dbReference type="EMBL" id="JBHUCM010000013">
    <property type="protein sequence ID" value="MFD1538642.1"/>
    <property type="molecule type" value="Genomic_DNA"/>
</dbReference>
<evidence type="ECO:0000256" key="1">
    <source>
        <dbReference type="SAM" id="Phobius"/>
    </source>
</evidence>
<keyword evidence="1" id="KW-0472">Membrane</keyword>
<name>A0ABW4GBB7_9ACTN</name>
<gene>
    <name evidence="2" type="ORF">ACFSJ0_16420</name>
</gene>
<evidence type="ECO:0000313" key="2">
    <source>
        <dbReference type="EMBL" id="MFD1538642.1"/>
    </source>
</evidence>
<sequence length="184" mass="18767">MILDRRPALALAAGGLMLAGVAVALIARPFWHPMLTPHVLGGAIIGVDVVVIPAVLGRISRALRMTWGLAAVGGGGALALVVLLAHLSRSGAYLIEEASDAGFLGMLGGFVAGGGMVLVGTAVLLLRETDVKHIGWAEERAGGGEGYVAVCACGWRGSARQDASQALTEAGDHAGTVRPMVRRT</sequence>
<dbReference type="Proteomes" id="UP001597097">
    <property type="component" value="Unassembled WGS sequence"/>
</dbReference>
<keyword evidence="1" id="KW-0812">Transmembrane</keyword>
<dbReference type="RefSeq" id="WP_219527418.1">
    <property type="nucleotide sequence ID" value="NZ_JAHKRM010000002.1"/>
</dbReference>
<proteinExistence type="predicted"/>
<accession>A0ABW4GBB7</accession>
<organism evidence="2 3">
    <name type="scientific">Nonomuraea guangzhouensis</name>
    <dbReference type="NCBI Taxonomy" id="1291555"/>
    <lineage>
        <taxon>Bacteria</taxon>
        <taxon>Bacillati</taxon>
        <taxon>Actinomycetota</taxon>
        <taxon>Actinomycetes</taxon>
        <taxon>Streptosporangiales</taxon>
        <taxon>Streptosporangiaceae</taxon>
        <taxon>Nonomuraea</taxon>
    </lineage>
</organism>
<feature type="transmembrane region" description="Helical" evidence="1">
    <location>
        <begin position="107"/>
        <end position="126"/>
    </location>
</feature>
<feature type="transmembrane region" description="Helical" evidence="1">
    <location>
        <begin position="34"/>
        <end position="56"/>
    </location>
</feature>
<keyword evidence="1" id="KW-1133">Transmembrane helix</keyword>